<dbReference type="Gene3D" id="3.90.550.50">
    <property type="match status" value="1"/>
</dbReference>
<reference evidence="2 3" key="1">
    <citation type="journal article" date="2018" name="Proc. Natl. Acad. Sci. U.S.A.">
        <title>Draft genome sequence of Camellia sinensis var. sinensis provides insights into the evolution of the tea genome and tea quality.</title>
        <authorList>
            <person name="Wei C."/>
            <person name="Yang H."/>
            <person name="Wang S."/>
            <person name="Zhao J."/>
            <person name="Liu C."/>
            <person name="Gao L."/>
            <person name="Xia E."/>
            <person name="Lu Y."/>
            <person name="Tai Y."/>
            <person name="She G."/>
            <person name="Sun J."/>
            <person name="Cao H."/>
            <person name="Tong W."/>
            <person name="Gao Q."/>
            <person name="Li Y."/>
            <person name="Deng W."/>
            <person name="Jiang X."/>
            <person name="Wang W."/>
            <person name="Chen Q."/>
            <person name="Zhang S."/>
            <person name="Li H."/>
            <person name="Wu J."/>
            <person name="Wang P."/>
            <person name="Li P."/>
            <person name="Shi C."/>
            <person name="Zheng F."/>
            <person name="Jian J."/>
            <person name="Huang B."/>
            <person name="Shan D."/>
            <person name="Shi M."/>
            <person name="Fang C."/>
            <person name="Yue Y."/>
            <person name="Li F."/>
            <person name="Li D."/>
            <person name="Wei S."/>
            <person name="Han B."/>
            <person name="Jiang C."/>
            <person name="Yin Y."/>
            <person name="Xia T."/>
            <person name="Zhang Z."/>
            <person name="Bennetzen J.L."/>
            <person name="Zhao S."/>
            <person name="Wan X."/>
        </authorList>
    </citation>
    <scope>NUCLEOTIDE SEQUENCE [LARGE SCALE GENOMIC DNA]</scope>
    <source>
        <strain evidence="3">cv. Shuchazao</strain>
        <tissue evidence="2">Leaf</tissue>
    </source>
</reference>
<keyword evidence="1" id="KW-1133">Transmembrane helix</keyword>
<keyword evidence="1" id="KW-0812">Transmembrane</keyword>
<proteinExistence type="predicted"/>
<dbReference type="Proteomes" id="UP000306102">
    <property type="component" value="Unassembled WGS sequence"/>
</dbReference>
<organism evidence="2 3">
    <name type="scientific">Camellia sinensis var. sinensis</name>
    <name type="common">China tea</name>
    <dbReference type="NCBI Taxonomy" id="542762"/>
    <lineage>
        <taxon>Eukaryota</taxon>
        <taxon>Viridiplantae</taxon>
        <taxon>Streptophyta</taxon>
        <taxon>Embryophyta</taxon>
        <taxon>Tracheophyta</taxon>
        <taxon>Spermatophyta</taxon>
        <taxon>Magnoliopsida</taxon>
        <taxon>eudicotyledons</taxon>
        <taxon>Gunneridae</taxon>
        <taxon>Pentapetalae</taxon>
        <taxon>asterids</taxon>
        <taxon>Ericales</taxon>
        <taxon>Theaceae</taxon>
        <taxon>Camellia</taxon>
    </lineage>
</organism>
<feature type="transmembrane region" description="Helical" evidence="1">
    <location>
        <begin position="20"/>
        <end position="38"/>
    </location>
</feature>
<gene>
    <name evidence="2" type="ORF">TEA_024073</name>
</gene>
<dbReference type="STRING" id="542762.A0A4V3WNU0"/>
<keyword evidence="3" id="KW-1185">Reference proteome</keyword>
<keyword evidence="1" id="KW-0472">Membrane</keyword>
<dbReference type="Pfam" id="PF04646">
    <property type="entry name" value="DUF604"/>
    <property type="match status" value="2"/>
</dbReference>
<sequence length="584" mass="65565">MSSMAPSSSTAIHQKLRCRFYKLFVLSALLLYIIIYIVTSNHPCCQSSTLFTDPCFPTNITHLVFGISASSNTWNDKKHYVESWWRPNITCGFLFLDRPPTEHLPWPSAVDPPFKVSEGHENGVRMARAVVEAFRAEKRGVRWYVMAEDDTVFFVNNLVEVLGKYDHRKYYYVGMNSECIVANWEGGFGMGFGGGGYALSYPLVEALAENLDLCIRRYEYGYGSGHVLQSCVADLGVSLTLEKGFHQIDLRGDISGFLSSHPQSPILSLHHLDTANPIFPSLNRHDSLNHLMKAAQADEPRLLQQTNCYHKPTNWTFSISWGYSAHIYESIFPPSILQRPIETFLPWKKGAMPPFVFNTRLPSKHPCEAPHVFTNGEGCLSFKSFSLRHLSNVSYSWSSPIGGGRPLRLTLGCRSVLFVSLADISHGKRTTPPPAIQTQVCHICSLSLCTSMSPRYVHTEGEEQSCLTFLPWKKGAMPPFVFNTRLPSKHPCEAPHVFFFDSMEEPIGGRVVTRYARRWQRQLPACSESGNHSADHISKIHVVSPIGKLDGVGSRRECCDVLRVSDMNATVIKLRACLKDEIVA</sequence>
<dbReference type="PANTHER" id="PTHR10811">
    <property type="entry name" value="FRINGE-RELATED"/>
    <property type="match status" value="1"/>
</dbReference>
<evidence type="ECO:0000313" key="3">
    <source>
        <dbReference type="Proteomes" id="UP000306102"/>
    </source>
</evidence>
<dbReference type="InterPro" id="IPR006740">
    <property type="entry name" value="DUF604"/>
</dbReference>
<comment type="caution">
    <text evidence="2">The sequence shown here is derived from an EMBL/GenBank/DDBJ whole genome shotgun (WGS) entry which is preliminary data.</text>
</comment>
<name>A0A4V3WNU0_CAMSN</name>
<protein>
    <submittedName>
        <fullName evidence="2">Uncharacterized protein</fullName>
    </submittedName>
</protein>
<evidence type="ECO:0000256" key="1">
    <source>
        <dbReference type="SAM" id="Phobius"/>
    </source>
</evidence>
<dbReference type="AlphaFoldDB" id="A0A4V3WNU0"/>
<accession>A0A4V3WNU0</accession>
<evidence type="ECO:0000313" key="2">
    <source>
        <dbReference type="EMBL" id="THG13637.1"/>
    </source>
</evidence>
<dbReference type="EMBL" id="SDRB02005806">
    <property type="protein sequence ID" value="THG13637.1"/>
    <property type="molecule type" value="Genomic_DNA"/>
</dbReference>